<evidence type="ECO:0000256" key="1">
    <source>
        <dbReference type="ARBA" id="ARBA00004123"/>
    </source>
</evidence>
<comment type="similarity">
    <text evidence="2 8">Belongs to the Mediator complex subunit 17 family.</text>
</comment>
<evidence type="ECO:0000256" key="3">
    <source>
        <dbReference type="ARBA" id="ARBA00019610"/>
    </source>
</evidence>
<reference evidence="10" key="2">
    <citation type="submission" date="2023-06" db="EMBL/GenBank/DDBJ databases">
        <authorList>
            <person name="Kobayashi Y."/>
            <person name="Kayamori A."/>
            <person name="Aoki K."/>
            <person name="Shiwa Y."/>
            <person name="Fujita N."/>
            <person name="Sugita T."/>
            <person name="Iwasaki W."/>
            <person name="Tanaka N."/>
            <person name="Takashima M."/>
        </authorList>
    </citation>
    <scope>NUCLEOTIDE SEQUENCE</scope>
    <source>
        <strain evidence="10">HIS016</strain>
    </source>
</reference>
<reference evidence="10" key="1">
    <citation type="journal article" date="2023" name="BMC Genomics">
        <title>Chromosome-level genome assemblies of Cutaneotrichosporon spp. (Trichosporonales, Basidiomycota) reveal imbalanced evolution between nucleotide sequences and chromosome synteny.</title>
        <authorList>
            <person name="Kobayashi Y."/>
            <person name="Kayamori A."/>
            <person name="Aoki K."/>
            <person name="Shiwa Y."/>
            <person name="Matsutani M."/>
            <person name="Fujita N."/>
            <person name="Sugita T."/>
            <person name="Iwasaki W."/>
            <person name="Tanaka N."/>
            <person name="Takashima M."/>
        </authorList>
    </citation>
    <scope>NUCLEOTIDE SEQUENCE</scope>
    <source>
        <strain evidence="10">HIS016</strain>
    </source>
</reference>
<accession>A0AAD3TPG9</accession>
<sequence>MMDVDEPNGNGSGEPSASPFRDIRLSADTYTLDVASGKRRLRDIEPDGNLVFEEPKTPQTKATEELNRIWSLYPGGMPELREADLRAADPSTEYKEEEKAEEKTSDAREAGTLMSPEEMEDLRSNIVQDLNSARNELWWVLELAKTLSSSASFTADPPPEPISAPGPQRKKAPLAKPVAAVVTTLAPGAKTDEVPPILPPGTYSSTPAAAPERPAAVVAHELELALSEKAAALDECAALIDAAVDELRLMNDTGTRWASEIRALRLGEGGKGQWAVVPKPDFGRTGENAKDVVIPYALDEAPSSVHARSMAAFDLDPQKDNLAFGARSYYRLRVMFRMGGTGGPQTASAPYNANNETGAAAEALAAAQLETVDEELFSELRVEALRLDVALVEPQNISLRVGKDKLSFQLYDSRAPPDDLPTTARCDALLAGARLGLLHKYQRRKQKLVDNPLVPSQSILFPLVNVLQFAATCRTVGPMLHGFAEALKSAGRPAQLVERYSACEGPEAVVGLLAARSKVDVLGAVYTLEIEDCPGLTVTVTAPAGLSITTPRATFPLRDLEGLAPLAAGAISAQLSTLVFPRLRDAAGGESVVFFDELDDVVIAGGFGPLSITLPAPYDRVCASVESASVAAYDSAEATQGLEEWLGDLGRAVVTEH</sequence>
<evidence type="ECO:0000256" key="9">
    <source>
        <dbReference type="SAM" id="MobiDB-lite"/>
    </source>
</evidence>
<name>A0AAD3TPG9_9TREE</name>
<dbReference type="AlphaFoldDB" id="A0AAD3TPG9"/>
<dbReference type="Proteomes" id="UP001222932">
    <property type="component" value="Unassembled WGS sequence"/>
</dbReference>
<dbReference type="InterPro" id="IPR019313">
    <property type="entry name" value="Mediator_Med17"/>
</dbReference>
<keyword evidence="6 8" id="KW-0539">Nucleus</keyword>
<keyword evidence="8" id="KW-0010">Activator</keyword>
<evidence type="ECO:0000313" key="10">
    <source>
        <dbReference type="EMBL" id="GMK54229.1"/>
    </source>
</evidence>
<gene>
    <name evidence="8" type="primary">MED17</name>
    <name evidence="10" type="ORF">CspeluHIS016_0108150</name>
</gene>
<evidence type="ECO:0000256" key="4">
    <source>
        <dbReference type="ARBA" id="ARBA00023015"/>
    </source>
</evidence>
<evidence type="ECO:0000256" key="2">
    <source>
        <dbReference type="ARBA" id="ARBA00005635"/>
    </source>
</evidence>
<dbReference type="GO" id="GO:0070847">
    <property type="term" value="C:core mediator complex"/>
    <property type="evidence" value="ECO:0007669"/>
    <property type="project" value="TreeGrafter"/>
</dbReference>
<comment type="subcellular location">
    <subcellularLocation>
        <location evidence="1 8">Nucleus</location>
    </subcellularLocation>
</comment>
<evidence type="ECO:0000256" key="5">
    <source>
        <dbReference type="ARBA" id="ARBA00023163"/>
    </source>
</evidence>
<evidence type="ECO:0000256" key="7">
    <source>
        <dbReference type="ARBA" id="ARBA00032014"/>
    </source>
</evidence>
<dbReference type="GO" id="GO:0006357">
    <property type="term" value="P:regulation of transcription by RNA polymerase II"/>
    <property type="evidence" value="ECO:0007669"/>
    <property type="project" value="InterPro"/>
</dbReference>
<dbReference type="GO" id="GO:0003712">
    <property type="term" value="F:transcription coregulator activity"/>
    <property type="evidence" value="ECO:0007669"/>
    <property type="project" value="InterPro"/>
</dbReference>
<proteinExistence type="inferred from homology"/>
<feature type="region of interest" description="Disordered" evidence="9">
    <location>
        <begin position="88"/>
        <end position="114"/>
    </location>
</feature>
<dbReference type="PANTHER" id="PTHR13114:SF7">
    <property type="entry name" value="MEDIATOR OF RNA POLYMERASE II TRANSCRIPTION SUBUNIT 17"/>
    <property type="match status" value="1"/>
</dbReference>
<keyword evidence="5 8" id="KW-0804">Transcription</keyword>
<dbReference type="GO" id="GO:0016592">
    <property type="term" value="C:mediator complex"/>
    <property type="evidence" value="ECO:0007669"/>
    <property type="project" value="InterPro"/>
</dbReference>
<evidence type="ECO:0000313" key="11">
    <source>
        <dbReference type="Proteomes" id="UP001222932"/>
    </source>
</evidence>
<feature type="compositionally biased region" description="Basic and acidic residues" evidence="9">
    <location>
        <begin position="88"/>
        <end position="109"/>
    </location>
</feature>
<evidence type="ECO:0000256" key="8">
    <source>
        <dbReference type="RuleBase" id="RU364140"/>
    </source>
</evidence>
<feature type="region of interest" description="Disordered" evidence="9">
    <location>
        <begin position="151"/>
        <end position="173"/>
    </location>
</feature>
<dbReference type="Pfam" id="PF10156">
    <property type="entry name" value="Med17"/>
    <property type="match status" value="1"/>
</dbReference>
<organism evidence="10 11">
    <name type="scientific">Cutaneotrichosporon spelunceum</name>
    <dbReference type="NCBI Taxonomy" id="1672016"/>
    <lineage>
        <taxon>Eukaryota</taxon>
        <taxon>Fungi</taxon>
        <taxon>Dikarya</taxon>
        <taxon>Basidiomycota</taxon>
        <taxon>Agaricomycotina</taxon>
        <taxon>Tremellomycetes</taxon>
        <taxon>Trichosporonales</taxon>
        <taxon>Trichosporonaceae</taxon>
        <taxon>Cutaneotrichosporon</taxon>
    </lineage>
</organism>
<feature type="region of interest" description="Disordered" evidence="9">
    <location>
        <begin position="1"/>
        <end position="23"/>
    </location>
</feature>
<protein>
    <recommendedName>
        <fullName evidence="3 8">Mediator of RNA polymerase II transcription subunit 17</fullName>
    </recommendedName>
    <alternativeName>
        <fullName evidence="7 8">Mediator complex subunit 17</fullName>
    </alternativeName>
</protein>
<dbReference type="EMBL" id="BTCM01000001">
    <property type="protein sequence ID" value="GMK54229.1"/>
    <property type="molecule type" value="Genomic_DNA"/>
</dbReference>
<dbReference type="PANTHER" id="PTHR13114">
    <property type="entry name" value="MEDIATOR OF RNA POLYMERASE II TRANSCRIPTION SUBUNIT 17"/>
    <property type="match status" value="1"/>
</dbReference>
<comment type="function">
    <text evidence="8">Component of the Mediator complex, a coactivator involved in the regulated transcription of nearly all RNA polymerase II-dependent genes. Mediator functions as a bridge to convey information from gene-specific regulatory proteins to the basal RNA polymerase II transcription machinery. Mediator is recruited to promoters by direct interactions with regulatory proteins and serves as a scaffold for the assembly of a functional preinitiation complex with RNA polymerase II and the general transcription factors.</text>
</comment>
<keyword evidence="11" id="KW-1185">Reference proteome</keyword>
<evidence type="ECO:0000256" key="6">
    <source>
        <dbReference type="ARBA" id="ARBA00023242"/>
    </source>
</evidence>
<keyword evidence="4 8" id="KW-0805">Transcription regulation</keyword>
<comment type="subunit">
    <text evidence="8">Component of the Mediator complex.</text>
</comment>
<comment type="caution">
    <text evidence="10">The sequence shown here is derived from an EMBL/GenBank/DDBJ whole genome shotgun (WGS) entry which is preliminary data.</text>
</comment>